<evidence type="ECO:0000313" key="2">
    <source>
        <dbReference type="EMBL" id="WZN62337.1"/>
    </source>
</evidence>
<sequence length="1159" mass="129244">MAPLGAMRPSAPAILLALLIATSGLSSVLGDHGSHFTVHEYHQSSTCNEPVQEDFGLSSRIYRNDYCYQLPGGGLTSYSYKLNSTHGCSYSGNACDSLQLLGCEATSDGACRKESPDDPDNKYYIKHVSTNLAGMQYDMKEDFVVNRCQVPGSVTPRNDYYDPRDYGKCYEHDNYQTYDLFIAQQAPIIIVSSYGESQSCPSDGGPALNYTALYIPFETCTFVGGMQDPEAYIAGTGRSGALEFFASLYDTPKVDLPFKEDNTPDPSFPVPHVGDRREWVHNKAYEDKWCQGSGMTRDFEAIWEMGRCYRMPGAVNVSHTVSRDQFGRASYALFYMTEHCDNVPMYKLPLENDLGLGCANMWEGHAVSHLEAQSYNTSSKGFAVVLLTFFDDKCSTDDEGSHTEYQINMYPEGGCLNDPDSTESTLYERVGPNTVRKTFFHQHDCKEETFNFKIDFDFGTCVESFGQGAGFAQMALDPETAAFDLLNVFPGSVASDFPLVSSQPSQPVQRTWTSYQWYMDASCSQPAPASPIFLKENELCYDAESSGPSSSNYGSGRFTTSDQYGGMEVWQMFTGQACKPENLYNTVSIGDGACVKVPEPTSPYYIKFEDTTIANQSFTTSKDVVVSHGCKFDYSEISFLARNYFECSPWDGNTMWFPMLSDGQHHIIEKKYPDSTCNATGAMYEPHYMTAHACYARHNQDHQGNYYTNQPTRSSLTVLDGLMAEFDMPQERFPFSNFTFAPVSPNPAPSTNLWVMMKEYQEDSCINEDTPGFERLYKVGVCGVSDDEEDQVSYMFYMDQDPVMQSEMMLGGWGDRACGAQGGQMQTMMPLSSDFSLGCSPMMQNYQLELIEPKGLNRSYGAIALFFNGSTCQFNDATQYRFFKTDTCLVEEGDSDYDQTSIFLNRNETGVMTTVYGAAIPKQACSNVTVEQFYPFRTCVIDPGNPSRSIMAIEPEDPSMAMQELFGGAADSYPFRVVPEKTWGSIRYNGNESTCGDADHNYETLVQLDVCYDNDEEESSAQRSQKLTSDTVFSFMGHGCESGKQIGSRAVSEAGCFKDMHYDKLGFASVTTTQIGANTYNVTKDVVGSNGCGFGELDGASFFMLDYFHCYETMGNKVFYPMTAPEEDDDGNYLYSNQIVMERAFDNASCTGNYTLTWY</sequence>
<keyword evidence="1" id="KW-0732">Signal</keyword>
<feature type="chain" id="PRO_5043971359" evidence="1">
    <location>
        <begin position="31"/>
        <end position="1159"/>
    </location>
</feature>
<protein>
    <submittedName>
        <fullName evidence="2">Uncharacterized protein</fullName>
    </submittedName>
</protein>
<dbReference type="Proteomes" id="UP001472866">
    <property type="component" value="Chromosome 05"/>
</dbReference>
<organism evidence="2 3">
    <name type="scientific">Chloropicon roscoffensis</name>
    <dbReference type="NCBI Taxonomy" id="1461544"/>
    <lineage>
        <taxon>Eukaryota</taxon>
        <taxon>Viridiplantae</taxon>
        <taxon>Chlorophyta</taxon>
        <taxon>Chloropicophyceae</taxon>
        <taxon>Chloropicales</taxon>
        <taxon>Chloropicaceae</taxon>
        <taxon>Chloropicon</taxon>
    </lineage>
</organism>
<keyword evidence="3" id="KW-1185">Reference proteome</keyword>
<evidence type="ECO:0000313" key="3">
    <source>
        <dbReference type="Proteomes" id="UP001472866"/>
    </source>
</evidence>
<name>A0AAX4P810_9CHLO</name>
<gene>
    <name evidence="2" type="ORF">HKI87_05g38730</name>
</gene>
<dbReference type="AlphaFoldDB" id="A0AAX4P810"/>
<accession>A0AAX4P810</accession>
<feature type="signal peptide" evidence="1">
    <location>
        <begin position="1"/>
        <end position="30"/>
    </location>
</feature>
<evidence type="ECO:0000256" key="1">
    <source>
        <dbReference type="SAM" id="SignalP"/>
    </source>
</evidence>
<dbReference type="EMBL" id="CP151505">
    <property type="protein sequence ID" value="WZN62337.1"/>
    <property type="molecule type" value="Genomic_DNA"/>
</dbReference>
<proteinExistence type="predicted"/>
<reference evidence="2 3" key="1">
    <citation type="submission" date="2024-03" db="EMBL/GenBank/DDBJ databases">
        <title>Complete genome sequence of the green alga Chloropicon roscoffensis RCC1871.</title>
        <authorList>
            <person name="Lemieux C."/>
            <person name="Pombert J.-F."/>
            <person name="Otis C."/>
            <person name="Turmel M."/>
        </authorList>
    </citation>
    <scope>NUCLEOTIDE SEQUENCE [LARGE SCALE GENOMIC DNA]</scope>
    <source>
        <strain evidence="2 3">RCC1871</strain>
    </source>
</reference>